<dbReference type="SUPFAM" id="SSF50475">
    <property type="entry name" value="FMN-binding split barrel"/>
    <property type="match status" value="1"/>
</dbReference>
<accession>A0A3M5WKA7</accession>
<sequence length="236" mass="26513">MGERRGRVRFARRTLQFCRCTHNALFRCLAGSGTNHVFRGFQVDNHIRPVELEKAYRLLNHGPTVLVSSSHEGTHNVMAAAWACALDFSPPKVTLVIDKMTKTRGLVEKSGYFALQVPNLDQLQMTFDVGTQSKVFTPDKLDKANVDLFRIDGHDSPLVAGCSAWLICKIIPEPHNQQTYDLFIGEVVGAWADNRVFNDGHWEFEKADPKWRSLHYVAGGHFYTIGEPAVVDTGDE</sequence>
<dbReference type="GO" id="GO:0010181">
    <property type="term" value="F:FMN binding"/>
    <property type="evidence" value="ECO:0007669"/>
    <property type="project" value="InterPro"/>
</dbReference>
<gene>
    <name evidence="5" type="ORF">ALP23_04158</name>
</gene>
<dbReference type="PANTHER" id="PTHR43567">
    <property type="entry name" value="FLAVOREDOXIN-RELATED-RELATED"/>
    <property type="match status" value="1"/>
</dbReference>
<dbReference type="InterPro" id="IPR002563">
    <property type="entry name" value="Flavin_Rdtase-like_dom"/>
</dbReference>
<dbReference type="GO" id="GO:0016646">
    <property type="term" value="F:oxidoreductase activity, acting on the CH-NH group of donors, NAD or NADP as acceptor"/>
    <property type="evidence" value="ECO:0007669"/>
    <property type="project" value="UniProtKB-ARBA"/>
</dbReference>
<evidence type="ECO:0000313" key="5">
    <source>
        <dbReference type="EMBL" id="RMU70057.1"/>
    </source>
</evidence>
<dbReference type="SMART" id="SM00903">
    <property type="entry name" value="Flavin_Reduct"/>
    <property type="match status" value="1"/>
</dbReference>
<dbReference type="AlphaFoldDB" id="A0A3M5WKA7"/>
<dbReference type="InterPro" id="IPR012349">
    <property type="entry name" value="Split_barrel_FMN-bd"/>
</dbReference>
<proteinExistence type="inferred from homology"/>
<reference evidence="5 6" key="1">
    <citation type="submission" date="2018-08" db="EMBL/GenBank/DDBJ databases">
        <title>Recombination of ecologically and evolutionarily significant loci maintains genetic cohesion in the Pseudomonas syringae species complex.</title>
        <authorList>
            <person name="Dillon M."/>
            <person name="Thakur S."/>
            <person name="Almeida R.N.D."/>
            <person name="Weir B.S."/>
            <person name="Guttman D.S."/>
        </authorList>
    </citation>
    <scope>NUCLEOTIDE SEQUENCE [LARGE SCALE GENOMIC DNA]</scope>
    <source>
        <strain evidence="5 6">ICMP 11947</strain>
    </source>
</reference>
<protein>
    <submittedName>
        <fullName evidence="5">Flavin reductase-like protein</fullName>
    </submittedName>
</protein>
<dbReference type="PANTHER" id="PTHR43567:SF1">
    <property type="entry name" value="FLAVOREDOXIN"/>
    <property type="match status" value="1"/>
</dbReference>
<dbReference type="Pfam" id="PF01613">
    <property type="entry name" value="Flavin_Reduct"/>
    <property type="match status" value="1"/>
</dbReference>
<organism evidence="5 6">
    <name type="scientific">Pseudomonas syringae pv. apii</name>
    <dbReference type="NCBI Taxonomy" id="81036"/>
    <lineage>
        <taxon>Bacteria</taxon>
        <taxon>Pseudomonadati</taxon>
        <taxon>Pseudomonadota</taxon>
        <taxon>Gammaproteobacteria</taxon>
        <taxon>Pseudomonadales</taxon>
        <taxon>Pseudomonadaceae</taxon>
        <taxon>Pseudomonas</taxon>
    </lineage>
</organism>
<evidence type="ECO:0000256" key="2">
    <source>
        <dbReference type="ARBA" id="ARBA00022630"/>
    </source>
</evidence>
<evidence type="ECO:0000313" key="6">
    <source>
        <dbReference type="Proteomes" id="UP000271152"/>
    </source>
</evidence>
<dbReference type="EMBL" id="RBUG01000116">
    <property type="protein sequence ID" value="RMU70057.1"/>
    <property type="molecule type" value="Genomic_DNA"/>
</dbReference>
<name>A0A3M5WKA7_9PSED</name>
<comment type="caution">
    <text evidence="5">The sequence shown here is derived from an EMBL/GenBank/DDBJ whole genome shotgun (WGS) entry which is preliminary data.</text>
</comment>
<dbReference type="Gene3D" id="2.30.110.10">
    <property type="entry name" value="Electron Transport, Fmn-binding Protein, Chain A"/>
    <property type="match status" value="1"/>
</dbReference>
<comment type="cofactor">
    <cofactor evidence="1">
        <name>FMN</name>
        <dbReference type="ChEBI" id="CHEBI:58210"/>
    </cofactor>
</comment>
<evidence type="ECO:0000256" key="1">
    <source>
        <dbReference type="ARBA" id="ARBA00001917"/>
    </source>
</evidence>
<keyword evidence="2" id="KW-0285">Flavoprotein</keyword>
<evidence type="ECO:0000259" key="4">
    <source>
        <dbReference type="SMART" id="SM00903"/>
    </source>
</evidence>
<feature type="domain" description="Flavin reductase like" evidence="4">
    <location>
        <begin position="57"/>
        <end position="199"/>
    </location>
</feature>
<comment type="similarity">
    <text evidence="3">Belongs to the flavoredoxin family.</text>
</comment>
<dbReference type="InterPro" id="IPR052174">
    <property type="entry name" value="Flavoredoxin"/>
</dbReference>
<evidence type="ECO:0000256" key="3">
    <source>
        <dbReference type="ARBA" id="ARBA00038054"/>
    </source>
</evidence>
<dbReference type="Proteomes" id="UP000271152">
    <property type="component" value="Unassembled WGS sequence"/>
</dbReference>